<dbReference type="Pfam" id="PF14090">
    <property type="entry name" value="HTH_39"/>
    <property type="match status" value="1"/>
</dbReference>
<sequence length="70" mass="7962">MSQNEAIRRHLQTGKAITPLEALERYGCFRLAARIDDLRNEGLDIETMTLTRNGKRYASYKLVGLHRASA</sequence>
<protein>
    <recommendedName>
        <fullName evidence="1">Winged helix-turn-helix domain-containing protein</fullName>
    </recommendedName>
</protein>
<evidence type="ECO:0000259" key="1">
    <source>
        <dbReference type="Pfam" id="PF14090"/>
    </source>
</evidence>
<reference evidence="2" key="1">
    <citation type="submission" date="2018-10" db="EMBL/GenBank/DDBJ databases">
        <title>Iterative Subtractive Binning of Freshwater Chronoseries Metagenomes Recovers Nearly Complete Genomes from over Four Hundred Novel Species.</title>
        <authorList>
            <person name="Rodriguez-R L.M."/>
            <person name="Tsementzi D."/>
            <person name="Luo C."/>
            <person name="Konstantinidis K.T."/>
        </authorList>
    </citation>
    <scope>NUCLEOTIDE SEQUENCE</scope>
    <source>
        <strain evidence="2">WB7_6_001</strain>
    </source>
</reference>
<organism evidence="2 3">
    <name type="scientific">Candidatus Fonsibacter lacus</name>
    <dbReference type="NCBI Taxonomy" id="2576439"/>
    <lineage>
        <taxon>Bacteria</taxon>
        <taxon>Pseudomonadati</taxon>
        <taxon>Pseudomonadota</taxon>
        <taxon>Alphaproteobacteria</taxon>
        <taxon>Candidatus Pelagibacterales</taxon>
        <taxon>Candidatus Pelagibacterales incertae sedis</taxon>
        <taxon>Candidatus Fonsibacter</taxon>
    </lineage>
</organism>
<dbReference type="Proteomes" id="UP000713222">
    <property type="component" value="Unassembled WGS sequence"/>
</dbReference>
<proteinExistence type="predicted"/>
<dbReference type="InterPro" id="IPR055245">
    <property type="entry name" value="HTH_proteobacteria"/>
</dbReference>
<evidence type="ECO:0000313" key="3">
    <source>
        <dbReference type="Proteomes" id="UP000713222"/>
    </source>
</evidence>
<accession>A0A964V1H0</accession>
<name>A0A964V1H0_9PROT</name>
<gene>
    <name evidence="2" type="ORF">EBV32_05355</name>
</gene>
<dbReference type="AlphaFoldDB" id="A0A964V1H0"/>
<dbReference type="EMBL" id="RGET01000144">
    <property type="protein sequence ID" value="NBN88492.1"/>
    <property type="molecule type" value="Genomic_DNA"/>
</dbReference>
<comment type="caution">
    <text evidence="2">The sequence shown here is derived from an EMBL/GenBank/DDBJ whole genome shotgun (WGS) entry which is preliminary data.</text>
</comment>
<evidence type="ECO:0000313" key="2">
    <source>
        <dbReference type="EMBL" id="NBN88492.1"/>
    </source>
</evidence>
<feature type="domain" description="Winged helix-turn-helix" evidence="1">
    <location>
        <begin position="2"/>
        <end position="62"/>
    </location>
</feature>